<dbReference type="RefSeq" id="WP_146319167.1">
    <property type="nucleotide sequence ID" value="NZ_CP042305.1"/>
</dbReference>
<gene>
    <name evidence="3" type="ORF">FPZ11_05885</name>
</gene>
<protein>
    <submittedName>
        <fullName evidence="3">Macrolide 2'-phosphotransferase</fullName>
    </submittedName>
</protein>
<accession>A0A5B8M331</accession>
<proteinExistence type="predicted"/>
<dbReference type="GO" id="GO:0016740">
    <property type="term" value="F:transferase activity"/>
    <property type="evidence" value="ECO:0007669"/>
    <property type="project" value="UniProtKB-KW"/>
</dbReference>
<evidence type="ECO:0000313" key="3">
    <source>
        <dbReference type="EMBL" id="QDZ14354.1"/>
    </source>
</evidence>
<organism evidence="3 4">
    <name type="scientific">Humibacter ginsenosidimutans</name>
    <dbReference type="NCBI Taxonomy" id="2599293"/>
    <lineage>
        <taxon>Bacteria</taxon>
        <taxon>Bacillati</taxon>
        <taxon>Actinomycetota</taxon>
        <taxon>Actinomycetes</taxon>
        <taxon>Micrococcales</taxon>
        <taxon>Microbacteriaceae</taxon>
        <taxon>Humibacter</taxon>
    </lineage>
</organism>
<sequence length="360" mass="38385">MARSHLTLAALATSAVPDLDIAGTRSFSYDLHGDFESALLMSRDGTELIIRVPASQEAETEQSADLVALRSLTAGVRARLPFDVPEYVGQTPIGGTRAVVYTFVPGDKVALENVQPGDGLAASIGRAIAAIHSLPASFVAEAGLPTMSAAECLKSAKSLITSATATGLVPAALATRWNEAVDDEELWRFQPAVINGALSIDSFIVREETVVGLVGWSALRVGDPARDLHWVLGMNADAAESAIEAYSLARGAASDPNLLFRGTLYAELELARWLMHGRELHDQLIIDDAVSMLDSLVERVHDDEVDPLAPRTGPIMAVTEVQALLDATPLDRESGDAAQGLLPVTEDRPPVDDEFDRDDD</sequence>
<dbReference type="OrthoDB" id="3239865at2"/>
<dbReference type="Pfam" id="PF01636">
    <property type="entry name" value="APH"/>
    <property type="match status" value="1"/>
</dbReference>
<feature type="domain" description="Aminoglycoside phosphotransferase" evidence="2">
    <location>
        <begin position="46"/>
        <end position="249"/>
    </location>
</feature>
<dbReference type="KEGG" id="huw:FPZ11_05885"/>
<reference evidence="3 4" key="1">
    <citation type="submission" date="2019-07" db="EMBL/GenBank/DDBJ databases">
        <title>Full genome sequence of Humibacter sp. WJ7-1.</title>
        <authorList>
            <person name="Im W.-T."/>
        </authorList>
    </citation>
    <scope>NUCLEOTIDE SEQUENCE [LARGE SCALE GENOMIC DNA]</scope>
    <source>
        <strain evidence="3 4">WJ7-1</strain>
    </source>
</reference>
<dbReference type="SUPFAM" id="SSF56112">
    <property type="entry name" value="Protein kinase-like (PK-like)"/>
    <property type="match status" value="1"/>
</dbReference>
<feature type="region of interest" description="Disordered" evidence="1">
    <location>
        <begin position="329"/>
        <end position="360"/>
    </location>
</feature>
<evidence type="ECO:0000313" key="4">
    <source>
        <dbReference type="Proteomes" id="UP000320216"/>
    </source>
</evidence>
<name>A0A5B8M331_9MICO</name>
<dbReference type="InterPro" id="IPR011009">
    <property type="entry name" value="Kinase-like_dom_sf"/>
</dbReference>
<evidence type="ECO:0000256" key="1">
    <source>
        <dbReference type="SAM" id="MobiDB-lite"/>
    </source>
</evidence>
<dbReference type="Proteomes" id="UP000320216">
    <property type="component" value="Chromosome"/>
</dbReference>
<dbReference type="AlphaFoldDB" id="A0A5B8M331"/>
<keyword evidence="4" id="KW-1185">Reference proteome</keyword>
<dbReference type="Gene3D" id="3.90.1200.10">
    <property type="match status" value="1"/>
</dbReference>
<dbReference type="InterPro" id="IPR002575">
    <property type="entry name" value="Aminoglycoside_PTrfase"/>
</dbReference>
<evidence type="ECO:0000259" key="2">
    <source>
        <dbReference type="Pfam" id="PF01636"/>
    </source>
</evidence>
<keyword evidence="3" id="KW-0808">Transferase</keyword>
<dbReference type="EMBL" id="CP042305">
    <property type="protein sequence ID" value="QDZ14354.1"/>
    <property type="molecule type" value="Genomic_DNA"/>
</dbReference>